<dbReference type="Proteomes" id="UP000195557">
    <property type="component" value="Unassembled WGS sequence"/>
</dbReference>
<feature type="compositionally biased region" description="Acidic residues" evidence="3">
    <location>
        <begin position="506"/>
        <end position="523"/>
    </location>
</feature>
<dbReference type="Gene3D" id="2.130.10.30">
    <property type="entry name" value="Regulator of chromosome condensation 1/beta-lactamase-inhibitor protein II"/>
    <property type="match status" value="2"/>
</dbReference>
<evidence type="ECO:0000256" key="3">
    <source>
        <dbReference type="SAM" id="MobiDB-lite"/>
    </source>
</evidence>
<feature type="repeat" description="RCC1" evidence="2">
    <location>
        <begin position="112"/>
        <end position="172"/>
    </location>
</feature>
<dbReference type="PROSITE" id="PS00626">
    <property type="entry name" value="RCC1_2"/>
    <property type="match status" value="1"/>
</dbReference>
<gene>
    <name evidence="4" type="ORF">BE221DRAFT_195240</name>
</gene>
<feature type="compositionally biased region" description="Low complexity" evidence="3">
    <location>
        <begin position="887"/>
        <end position="898"/>
    </location>
</feature>
<dbReference type="CDD" id="cd14733">
    <property type="entry name" value="BACK"/>
    <property type="match status" value="1"/>
</dbReference>
<dbReference type="eggNOG" id="KOG1426">
    <property type="taxonomic scope" value="Eukaryota"/>
</dbReference>
<dbReference type="Pfam" id="PF13540">
    <property type="entry name" value="RCC1_2"/>
    <property type="match status" value="1"/>
</dbReference>
<sequence>MHRALHYGELKVARTLRVECANGEYERPLDRRGRAPIDVISEKLARDRRMRREDDSNARRYLHAWGSGANNALGTGSTETARAPARVETLRSRDVRAVATNKVHALAADCDGRLFAWGCSRDGALGLGKISERDQNSAAAVFFPKLVRALGRNIRVIAVSAGLSHSACVTADGDAFTWGCARLGRLGYFVASEAEPESARSETDEEQEQRRWTQWTPRKVPNMGPARARDVSCGDAHTAILDADGAVWTFGSNDRGQLGYFTACDEGSPHSAVARQVEYLKHRDVAVACVSCSKHHVVVCSVAGDACYSWGNGSTNSRRVVFPKPTDYGVSWHAIDHRVVKVSAGGMQSAAITVDGWVYVWDSAGESLEARLLDENNALGWDRRAVDVSCGATSSVVVAHTGEAYTWDANEFEFDAQTRLSPAPAPFSSSPTVAGNRRIGALRRVPGLRGIASAYAGETHFFAIQRISLPKFSLGRLDPRSRQAPVESDFDRLIRDIGSVTVSPFVDDEEEGPSEEDETDEVDAPMGAFPSLKTLAEHAVANAFIEPRNVLDVAQLADQVGSDGLKRYAMEYALKNLDVVLLETPKPCLEELDDETLEELTHILHRDDIVSGWSESALETQRFVTERVEDIERAAMSKPKYRAQIVEAAPKEVVYSPPPLASQIVATKPPQPTKSGSRSTPRSMPRVKGSLSMFLSGELQGDSKTPSPPPTQQISRGTPSLREIQEQQSRAAASASKSIASASNAPTVFSPSPSSPGTFSLGDILRRQQMRGTNAWKAPADEDSRSGSPRSMREILAAEAEKAAERDDNFTTTTGFNVRGASPDRWYVEPRGKSKSLREILDEERANEELQIALDAIKAQETAEALAEISKSQKRKGGARRKHKTSTEATTESTPPRAESSGSSRRRKPPNKAAESKSTAPAAASPTEDKKSKERRRRSKRPSEKTKI</sequence>
<dbReference type="AlphaFoldDB" id="A0A1Y5IBP7"/>
<feature type="compositionally biased region" description="Basic residues" evidence="3">
    <location>
        <begin position="872"/>
        <end position="884"/>
    </location>
</feature>
<feature type="region of interest" description="Disordered" evidence="3">
    <location>
        <begin position="860"/>
        <end position="948"/>
    </location>
</feature>
<feature type="compositionally biased region" description="Low complexity" evidence="3">
    <location>
        <begin position="912"/>
        <end position="926"/>
    </location>
</feature>
<feature type="region of interest" description="Disordered" evidence="3">
    <location>
        <begin position="661"/>
        <end position="836"/>
    </location>
</feature>
<dbReference type="PROSITE" id="PS50012">
    <property type="entry name" value="RCC1_3"/>
    <property type="match status" value="4"/>
</dbReference>
<feature type="repeat" description="RCC1" evidence="2">
    <location>
        <begin position="60"/>
        <end position="111"/>
    </location>
</feature>
<evidence type="ECO:0000256" key="1">
    <source>
        <dbReference type="ARBA" id="ARBA00022737"/>
    </source>
</evidence>
<evidence type="ECO:0000313" key="4">
    <source>
        <dbReference type="EMBL" id="OUS45634.1"/>
    </source>
</evidence>
<feature type="compositionally biased region" description="Polar residues" evidence="3">
    <location>
        <begin position="673"/>
        <end position="682"/>
    </location>
</feature>
<feature type="compositionally biased region" description="Basic and acidic residues" evidence="3">
    <location>
        <begin position="826"/>
        <end position="836"/>
    </location>
</feature>
<dbReference type="PANTHER" id="PTHR22872">
    <property type="entry name" value="BTK-BINDING PROTEIN-RELATED"/>
    <property type="match status" value="1"/>
</dbReference>
<reference evidence="4" key="1">
    <citation type="submission" date="2017-04" db="EMBL/GenBank/DDBJ databases">
        <title>Population genomics of picophytoplankton unveils novel chromosome hypervariability.</title>
        <authorList>
            <consortium name="DOE Joint Genome Institute"/>
            <person name="Blanc-Mathieu R."/>
            <person name="Krasovec M."/>
            <person name="Hebrard M."/>
            <person name="Yau S."/>
            <person name="Desgranges E."/>
            <person name="Martin J."/>
            <person name="Schackwitz W."/>
            <person name="Kuo A."/>
            <person name="Salin G."/>
            <person name="Donnadieu C."/>
            <person name="Desdevises Y."/>
            <person name="Sanchez-Ferandin S."/>
            <person name="Moreau H."/>
            <person name="Rivals E."/>
            <person name="Grigoriev I.V."/>
            <person name="Grimsley N."/>
            <person name="Eyre-Walker A."/>
            <person name="Piganeau G."/>
        </authorList>
    </citation>
    <scope>NUCLEOTIDE SEQUENCE [LARGE SCALE GENOMIC DNA]</scope>
    <source>
        <strain evidence="4">RCC 1115</strain>
    </source>
</reference>
<dbReference type="InterPro" id="IPR051625">
    <property type="entry name" value="Signaling_Regulatory_Domain"/>
</dbReference>
<dbReference type="InterPro" id="IPR009091">
    <property type="entry name" value="RCC1/BLIP-II"/>
</dbReference>
<accession>A0A1Y5IBP7</accession>
<feature type="repeat" description="RCC1" evidence="2">
    <location>
        <begin position="245"/>
        <end position="303"/>
    </location>
</feature>
<feature type="repeat" description="RCC1" evidence="2">
    <location>
        <begin position="173"/>
        <end position="244"/>
    </location>
</feature>
<feature type="region of interest" description="Disordered" evidence="3">
    <location>
        <begin position="504"/>
        <end position="524"/>
    </location>
</feature>
<protein>
    <submittedName>
        <fullName evidence="4">Regulator of chromosome condensation</fullName>
    </submittedName>
</protein>
<dbReference type="PANTHER" id="PTHR22872:SF2">
    <property type="entry name" value="INHIBITOR OF BRUTON TYROSINE KINASE"/>
    <property type="match status" value="1"/>
</dbReference>
<evidence type="ECO:0000256" key="2">
    <source>
        <dbReference type="PROSITE-ProRule" id="PRU00235"/>
    </source>
</evidence>
<feature type="compositionally biased region" description="Low complexity" evidence="3">
    <location>
        <begin position="729"/>
        <end position="756"/>
    </location>
</feature>
<dbReference type="EMBL" id="KZ155787">
    <property type="protein sequence ID" value="OUS45634.1"/>
    <property type="molecule type" value="Genomic_DNA"/>
</dbReference>
<dbReference type="PRINTS" id="PR00633">
    <property type="entry name" value="RCCNDNSATION"/>
</dbReference>
<feature type="compositionally biased region" description="Basic and acidic residues" evidence="3">
    <location>
        <begin position="799"/>
        <end position="809"/>
    </location>
</feature>
<name>A0A1Y5IBP7_OSTTA</name>
<dbReference type="SUPFAM" id="SSF50985">
    <property type="entry name" value="RCC1/BLIP-II"/>
    <property type="match status" value="1"/>
</dbReference>
<dbReference type="Pfam" id="PF00415">
    <property type="entry name" value="RCC1"/>
    <property type="match status" value="2"/>
</dbReference>
<organism evidence="4">
    <name type="scientific">Ostreococcus tauri</name>
    <name type="common">Marine green alga</name>
    <dbReference type="NCBI Taxonomy" id="70448"/>
    <lineage>
        <taxon>Eukaryota</taxon>
        <taxon>Viridiplantae</taxon>
        <taxon>Chlorophyta</taxon>
        <taxon>Mamiellophyceae</taxon>
        <taxon>Mamiellales</taxon>
        <taxon>Bathycoccaceae</taxon>
        <taxon>Ostreococcus</taxon>
    </lineage>
</organism>
<keyword evidence="1" id="KW-0677">Repeat</keyword>
<dbReference type="InterPro" id="IPR000408">
    <property type="entry name" value="Reg_chr_condens"/>
</dbReference>
<proteinExistence type="predicted"/>